<dbReference type="GO" id="GO:0005634">
    <property type="term" value="C:nucleus"/>
    <property type="evidence" value="ECO:0007669"/>
    <property type="project" value="UniProtKB-SubCell"/>
</dbReference>
<comment type="similarity">
    <text evidence="3">Belongs to the NSE2 family.</text>
</comment>
<evidence type="ECO:0000256" key="2">
    <source>
        <dbReference type="ARBA" id="ARBA00004718"/>
    </source>
</evidence>
<dbReference type="Gene3D" id="3.30.40.10">
    <property type="entry name" value="Zinc/RING finger domain, C3HC4 (zinc finger)"/>
    <property type="match status" value="1"/>
</dbReference>
<name>A0AAV7JLG1_9METZ</name>
<dbReference type="EMBL" id="JAKMXF010000318">
    <property type="protein sequence ID" value="KAI6649798.1"/>
    <property type="molecule type" value="Genomic_DNA"/>
</dbReference>
<comment type="pathway">
    <text evidence="2">Protein modification; protein sumoylation.</text>
</comment>
<keyword evidence="5" id="KW-0808">Transferase</keyword>
<dbReference type="PROSITE" id="PS51044">
    <property type="entry name" value="ZF_SP_RING"/>
    <property type="match status" value="1"/>
</dbReference>
<evidence type="ECO:0000256" key="12">
    <source>
        <dbReference type="ARBA" id="ARBA00032533"/>
    </source>
</evidence>
<dbReference type="Pfam" id="PF11789">
    <property type="entry name" value="zf-Nse"/>
    <property type="match status" value="1"/>
</dbReference>
<evidence type="ECO:0000256" key="9">
    <source>
        <dbReference type="ARBA" id="ARBA00022833"/>
    </source>
</evidence>
<dbReference type="GO" id="GO:0008270">
    <property type="term" value="F:zinc ion binding"/>
    <property type="evidence" value="ECO:0007669"/>
    <property type="project" value="UniProtKB-KW"/>
</dbReference>
<comment type="caution">
    <text evidence="15">The sequence shown here is derived from an EMBL/GenBank/DDBJ whole genome shotgun (WGS) entry which is preliminary data.</text>
</comment>
<dbReference type="InterPro" id="IPR026846">
    <property type="entry name" value="Nse2(Mms21)"/>
</dbReference>
<evidence type="ECO:0000256" key="5">
    <source>
        <dbReference type="ARBA" id="ARBA00022679"/>
    </source>
</evidence>
<dbReference type="PANTHER" id="PTHR21330">
    <property type="entry name" value="E3 SUMO-PROTEIN LIGASE NSE2"/>
    <property type="match status" value="1"/>
</dbReference>
<keyword evidence="9" id="KW-0862">Zinc</keyword>
<dbReference type="SUPFAM" id="SSF57850">
    <property type="entry name" value="RING/U-box"/>
    <property type="match status" value="1"/>
</dbReference>
<reference evidence="15 16" key="1">
    <citation type="journal article" date="2023" name="BMC Biol.">
        <title>The compact genome of the sponge Oopsacas minuta (Hexactinellida) is lacking key metazoan core genes.</title>
        <authorList>
            <person name="Santini S."/>
            <person name="Schenkelaars Q."/>
            <person name="Jourda C."/>
            <person name="Duchesne M."/>
            <person name="Belahbib H."/>
            <person name="Rocher C."/>
            <person name="Selva M."/>
            <person name="Riesgo A."/>
            <person name="Vervoort M."/>
            <person name="Leys S.P."/>
            <person name="Kodjabachian L."/>
            <person name="Le Bivic A."/>
            <person name="Borchiellini C."/>
            <person name="Claverie J.M."/>
            <person name="Renard E."/>
        </authorList>
    </citation>
    <scope>NUCLEOTIDE SEQUENCE [LARGE SCALE GENOMIC DNA]</scope>
    <source>
        <strain evidence="15">SPO-2</strain>
    </source>
</reference>
<dbReference type="GO" id="GO:0000724">
    <property type="term" value="P:double-strand break repair via homologous recombination"/>
    <property type="evidence" value="ECO:0007669"/>
    <property type="project" value="InterPro"/>
</dbReference>
<organism evidence="15 16">
    <name type="scientific">Oopsacas minuta</name>
    <dbReference type="NCBI Taxonomy" id="111878"/>
    <lineage>
        <taxon>Eukaryota</taxon>
        <taxon>Metazoa</taxon>
        <taxon>Porifera</taxon>
        <taxon>Hexactinellida</taxon>
        <taxon>Hexasterophora</taxon>
        <taxon>Lyssacinosida</taxon>
        <taxon>Leucopsacidae</taxon>
        <taxon>Oopsacas</taxon>
    </lineage>
</organism>
<dbReference type="PANTHER" id="PTHR21330:SF1">
    <property type="entry name" value="E3 SUMO-PROTEIN LIGASE NSE2"/>
    <property type="match status" value="1"/>
</dbReference>
<dbReference type="GO" id="GO:0016925">
    <property type="term" value="P:protein sumoylation"/>
    <property type="evidence" value="ECO:0007669"/>
    <property type="project" value="TreeGrafter"/>
</dbReference>
<evidence type="ECO:0000256" key="3">
    <source>
        <dbReference type="ARBA" id="ARBA00008212"/>
    </source>
</evidence>
<sequence>MNTSIGPLNTNSYGSGSKVQLDSLTTLDTTLTNLQDTIDAGAELCLELAGEVKHSRRRKSHLEQLSSTTESLATVDSEIILMKEALSFVIESIPNTESTSKSVDLARMYQNKFDEVNSTDLDLTNHKYIHSFRQHLLGEQGGAPERLEGDLLLSQVQVSTICPLTQQQLRSPMKNTRCGHVYSRQAILAHIRAKKGGAQCPASGCAAGVVIDELSADREMENRMKRESRVRKSTAENVMVYNKK</sequence>
<keyword evidence="8" id="KW-0833">Ubl conjugation pathway</keyword>
<dbReference type="InterPro" id="IPR004181">
    <property type="entry name" value="Znf_MIZ"/>
</dbReference>
<comment type="subcellular location">
    <subcellularLocation>
        <location evidence="1">Nucleus</location>
    </subcellularLocation>
</comment>
<keyword evidence="16" id="KW-1185">Reference proteome</keyword>
<keyword evidence="10" id="KW-0539">Nucleus</keyword>
<dbReference type="AlphaFoldDB" id="A0AAV7JLG1"/>
<dbReference type="GO" id="GO:0061665">
    <property type="term" value="F:SUMO ligase activity"/>
    <property type="evidence" value="ECO:0007669"/>
    <property type="project" value="TreeGrafter"/>
</dbReference>
<dbReference type="Proteomes" id="UP001165289">
    <property type="component" value="Unassembled WGS sequence"/>
</dbReference>
<keyword evidence="6" id="KW-0479">Metal-binding</keyword>
<gene>
    <name evidence="15" type="ORF">LOD99_6587</name>
</gene>
<dbReference type="InterPro" id="IPR013083">
    <property type="entry name" value="Znf_RING/FYVE/PHD"/>
</dbReference>
<feature type="domain" description="SP-RING-type" evidence="14">
    <location>
        <begin position="147"/>
        <end position="232"/>
    </location>
</feature>
<evidence type="ECO:0000313" key="16">
    <source>
        <dbReference type="Proteomes" id="UP001165289"/>
    </source>
</evidence>
<protein>
    <recommendedName>
        <fullName evidence="4">E3 SUMO-protein ligase NSE2</fullName>
    </recommendedName>
    <alternativeName>
        <fullName evidence="11">E3 SUMO-protein transferase NSE2</fullName>
    </alternativeName>
    <alternativeName>
        <fullName evidence="12">Non-structural maintenance of chromosomes element 2 homolog</fullName>
    </alternativeName>
</protein>
<proteinExistence type="inferred from homology"/>
<evidence type="ECO:0000313" key="15">
    <source>
        <dbReference type="EMBL" id="KAI6649798.1"/>
    </source>
</evidence>
<keyword evidence="7 13" id="KW-0863">Zinc-finger</keyword>
<accession>A0AAV7JLG1</accession>
<dbReference type="GO" id="GO:0030915">
    <property type="term" value="C:Smc5-Smc6 complex"/>
    <property type="evidence" value="ECO:0007669"/>
    <property type="project" value="InterPro"/>
</dbReference>
<evidence type="ECO:0000256" key="13">
    <source>
        <dbReference type="PROSITE-ProRule" id="PRU00452"/>
    </source>
</evidence>
<evidence type="ECO:0000256" key="8">
    <source>
        <dbReference type="ARBA" id="ARBA00022786"/>
    </source>
</evidence>
<evidence type="ECO:0000256" key="7">
    <source>
        <dbReference type="ARBA" id="ARBA00022771"/>
    </source>
</evidence>
<evidence type="ECO:0000256" key="10">
    <source>
        <dbReference type="ARBA" id="ARBA00023242"/>
    </source>
</evidence>
<evidence type="ECO:0000256" key="11">
    <source>
        <dbReference type="ARBA" id="ARBA00031731"/>
    </source>
</evidence>
<evidence type="ECO:0000256" key="1">
    <source>
        <dbReference type="ARBA" id="ARBA00004123"/>
    </source>
</evidence>
<dbReference type="CDD" id="cd16651">
    <property type="entry name" value="SPL-RING_NSE2"/>
    <property type="match status" value="1"/>
</dbReference>
<evidence type="ECO:0000256" key="6">
    <source>
        <dbReference type="ARBA" id="ARBA00022723"/>
    </source>
</evidence>
<evidence type="ECO:0000256" key="4">
    <source>
        <dbReference type="ARBA" id="ARBA00020923"/>
    </source>
</evidence>
<evidence type="ECO:0000259" key="14">
    <source>
        <dbReference type="PROSITE" id="PS51044"/>
    </source>
</evidence>